<dbReference type="GO" id="GO:0033540">
    <property type="term" value="P:fatty acid beta-oxidation using acyl-CoA oxidase"/>
    <property type="evidence" value="ECO:0007669"/>
    <property type="project" value="TreeGrafter"/>
</dbReference>
<dbReference type="Pfam" id="PF14749">
    <property type="entry name" value="Acyl-CoA_ox_N"/>
    <property type="match status" value="1"/>
</dbReference>
<dbReference type="InterPro" id="IPR036250">
    <property type="entry name" value="AcylCo_DH-like_C"/>
</dbReference>
<evidence type="ECO:0000256" key="15">
    <source>
        <dbReference type="PIRSR" id="PIRSR000168-2"/>
    </source>
</evidence>
<keyword evidence="12" id="KW-0576">Peroxisome</keyword>
<dbReference type="FunFam" id="1.20.140.10:FF:000005">
    <property type="entry name" value="Acyl-coenzyme A oxidase"/>
    <property type="match status" value="1"/>
</dbReference>
<evidence type="ECO:0000256" key="9">
    <source>
        <dbReference type="ARBA" id="ARBA00022840"/>
    </source>
</evidence>
<evidence type="ECO:0000313" key="20">
    <source>
        <dbReference type="Proteomes" id="UP000492821"/>
    </source>
</evidence>
<accession>A0A7E4UV06</accession>
<keyword evidence="11" id="KW-0443">Lipid metabolism</keyword>
<feature type="domain" description="Acyl-CoA oxidase C-alpha1" evidence="19">
    <location>
        <begin position="296"/>
        <end position="456"/>
    </location>
</feature>
<dbReference type="Pfam" id="PF01756">
    <property type="entry name" value="ACOX"/>
    <property type="match status" value="1"/>
</dbReference>
<evidence type="ECO:0000256" key="8">
    <source>
        <dbReference type="ARBA" id="ARBA00022832"/>
    </source>
</evidence>
<keyword evidence="5 13" id="KW-0285">Flavoprotein</keyword>
<dbReference type="Proteomes" id="UP000492821">
    <property type="component" value="Unassembled WGS sequence"/>
</dbReference>
<dbReference type="InterPro" id="IPR012258">
    <property type="entry name" value="Acyl-CoA_oxidase"/>
</dbReference>
<feature type="domain" description="Acyl-CoA oxidase/dehydrogenase middle" evidence="17">
    <location>
        <begin position="157"/>
        <end position="264"/>
    </location>
</feature>
<keyword evidence="7 13" id="KW-0274">FAD</keyword>
<dbReference type="FunFam" id="1.10.540.10:FF:000006">
    <property type="entry name" value="Acyl-coenzyme A oxidase"/>
    <property type="match status" value="1"/>
</dbReference>
<evidence type="ECO:0000259" key="17">
    <source>
        <dbReference type="Pfam" id="PF02770"/>
    </source>
</evidence>
<dbReference type="SUPFAM" id="SSF56645">
    <property type="entry name" value="Acyl-CoA dehydrogenase NM domain-like"/>
    <property type="match status" value="1"/>
</dbReference>
<feature type="binding site" evidence="15">
    <location>
        <position position="160"/>
    </location>
    <ligand>
        <name>FAD</name>
        <dbReference type="ChEBI" id="CHEBI:57692"/>
    </ligand>
</feature>
<comment type="subcellular location">
    <subcellularLocation>
        <location evidence="2">Peroxisome</location>
    </subcellularLocation>
</comment>
<protein>
    <recommendedName>
        <fullName evidence="13">Acyl-coenzyme A oxidase</fullName>
    </recommendedName>
</protein>
<dbReference type="InterPro" id="IPR037069">
    <property type="entry name" value="AcylCoA_DH/ox_N_sf"/>
</dbReference>
<evidence type="ECO:0000256" key="6">
    <source>
        <dbReference type="ARBA" id="ARBA00022741"/>
    </source>
</evidence>
<dbReference type="FunFam" id="1.20.140.10:FF:000013">
    <property type="entry name" value="Acyl-coenzyme A oxidase"/>
    <property type="match status" value="1"/>
</dbReference>
<dbReference type="PANTHER" id="PTHR10909:SF250">
    <property type="entry name" value="PEROXISOMAL ACYL-COENZYME A OXIDASE 1"/>
    <property type="match status" value="1"/>
</dbReference>
<comment type="pathway">
    <text evidence="3">Lipid metabolism; peroxisomal fatty acid beta-oxidation.</text>
</comment>
<dbReference type="Pfam" id="PF22924">
    <property type="entry name" value="ACOX_C_alpha1"/>
    <property type="match status" value="1"/>
</dbReference>
<name>A0A7E4UV06_PANRE</name>
<keyword evidence="20" id="KW-1185">Reference proteome</keyword>
<evidence type="ECO:0000256" key="7">
    <source>
        <dbReference type="ARBA" id="ARBA00022827"/>
    </source>
</evidence>
<dbReference type="GO" id="GO:0055088">
    <property type="term" value="P:lipid homeostasis"/>
    <property type="evidence" value="ECO:0007669"/>
    <property type="project" value="TreeGrafter"/>
</dbReference>
<dbReference type="GO" id="GO:0005524">
    <property type="term" value="F:ATP binding"/>
    <property type="evidence" value="ECO:0007669"/>
    <property type="project" value="UniProtKB-KW"/>
</dbReference>
<evidence type="ECO:0000256" key="13">
    <source>
        <dbReference type="PIRNR" id="PIRNR000168"/>
    </source>
</evidence>
<dbReference type="AlphaFoldDB" id="A0A7E4UV06"/>
<dbReference type="InterPro" id="IPR006091">
    <property type="entry name" value="Acyl-CoA_Oxase/DH_mid-dom"/>
</dbReference>
<dbReference type="FunFam" id="2.40.110.10:FF:000003">
    <property type="entry name" value="Acyl-coenzyme A oxidase"/>
    <property type="match status" value="1"/>
</dbReference>
<evidence type="ECO:0000256" key="10">
    <source>
        <dbReference type="ARBA" id="ARBA00023002"/>
    </source>
</evidence>
<dbReference type="GO" id="GO:0003997">
    <property type="term" value="F:acyl-CoA oxidase activity"/>
    <property type="evidence" value="ECO:0007669"/>
    <property type="project" value="InterPro"/>
</dbReference>
<dbReference type="GO" id="GO:0071949">
    <property type="term" value="F:FAD binding"/>
    <property type="evidence" value="ECO:0007669"/>
    <property type="project" value="InterPro"/>
</dbReference>
<reference evidence="21" key="2">
    <citation type="submission" date="2020-10" db="UniProtKB">
        <authorList>
            <consortium name="WormBaseParasite"/>
        </authorList>
    </citation>
    <scope>IDENTIFICATION</scope>
</reference>
<dbReference type="GO" id="GO:0005504">
    <property type="term" value="F:fatty acid binding"/>
    <property type="evidence" value="ECO:0007669"/>
    <property type="project" value="TreeGrafter"/>
</dbReference>
<evidence type="ECO:0000259" key="16">
    <source>
        <dbReference type="Pfam" id="PF01756"/>
    </source>
</evidence>
<evidence type="ECO:0000256" key="14">
    <source>
        <dbReference type="PIRSR" id="PIRSR000168-1"/>
    </source>
</evidence>
<dbReference type="WBParaSite" id="Pan_g13174.t1">
    <property type="protein sequence ID" value="Pan_g13174.t1"/>
    <property type="gene ID" value="Pan_g13174"/>
</dbReference>
<comment type="cofactor">
    <cofactor evidence="1">
        <name>FAD</name>
        <dbReference type="ChEBI" id="CHEBI:57692"/>
    </cofactor>
</comment>
<dbReference type="GO" id="GO:0005777">
    <property type="term" value="C:peroxisome"/>
    <property type="evidence" value="ECO:0007669"/>
    <property type="project" value="UniProtKB-SubCell"/>
</dbReference>
<reference evidence="20" key="1">
    <citation type="journal article" date="2013" name="Genetics">
        <title>The draft genome and transcriptome of Panagrellus redivivus are shaped by the harsh demands of a free-living lifestyle.</title>
        <authorList>
            <person name="Srinivasan J."/>
            <person name="Dillman A.R."/>
            <person name="Macchietto M.G."/>
            <person name="Heikkinen L."/>
            <person name="Lakso M."/>
            <person name="Fracchia K.M."/>
            <person name="Antoshechkin I."/>
            <person name="Mortazavi A."/>
            <person name="Wong G."/>
            <person name="Sternberg P.W."/>
        </authorList>
    </citation>
    <scope>NUCLEOTIDE SEQUENCE [LARGE SCALE GENOMIC DNA]</scope>
    <source>
        <strain evidence="20">MT8872</strain>
    </source>
</reference>
<dbReference type="Gene3D" id="2.40.110.10">
    <property type="entry name" value="Butyryl-CoA Dehydrogenase, subunit A, domain 2"/>
    <property type="match status" value="1"/>
</dbReference>
<dbReference type="Gene3D" id="1.10.540.10">
    <property type="entry name" value="Acyl-CoA dehydrogenase/oxidase, N-terminal domain"/>
    <property type="match status" value="1"/>
</dbReference>
<feature type="active site" description="Proton acceptor" evidence="14">
    <location>
        <position position="442"/>
    </location>
</feature>
<proteinExistence type="inferred from homology"/>
<evidence type="ECO:0000259" key="19">
    <source>
        <dbReference type="Pfam" id="PF22924"/>
    </source>
</evidence>
<feature type="domain" description="Acyl-coenzyme A oxidase N-terminal" evidence="18">
    <location>
        <begin position="34"/>
        <end position="153"/>
    </location>
</feature>
<dbReference type="InterPro" id="IPR009100">
    <property type="entry name" value="AcylCoA_DH/oxidase_NM_dom_sf"/>
</dbReference>
<dbReference type="InterPro" id="IPR002655">
    <property type="entry name" value="Acyl-CoA_oxidase_C"/>
</dbReference>
<evidence type="ECO:0000256" key="4">
    <source>
        <dbReference type="ARBA" id="ARBA00006288"/>
    </source>
</evidence>
<dbReference type="InterPro" id="IPR046373">
    <property type="entry name" value="Acyl-CoA_Oxase/DH_mid-dom_sf"/>
</dbReference>
<dbReference type="InterPro" id="IPR029320">
    <property type="entry name" value="Acyl-CoA_ox_N"/>
</dbReference>
<feature type="domain" description="Acyl-CoA oxidase C-terminal" evidence="16">
    <location>
        <begin position="501"/>
        <end position="679"/>
    </location>
</feature>
<dbReference type="PANTHER" id="PTHR10909">
    <property type="entry name" value="ELECTRON TRANSPORT OXIDOREDUCTASE"/>
    <property type="match status" value="1"/>
</dbReference>
<feature type="binding site" evidence="15">
    <location>
        <position position="199"/>
    </location>
    <ligand>
        <name>FAD</name>
        <dbReference type="ChEBI" id="CHEBI:57692"/>
    </ligand>
</feature>
<keyword evidence="6" id="KW-0547">Nucleotide-binding</keyword>
<evidence type="ECO:0000256" key="3">
    <source>
        <dbReference type="ARBA" id="ARBA00004846"/>
    </source>
</evidence>
<keyword evidence="10" id="KW-0560">Oxidoreductase</keyword>
<comment type="similarity">
    <text evidence="4 13">Belongs to the acyl-CoA oxidase family.</text>
</comment>
<keyword evidence="8" id="KW-0276">Fatty acid metabolism</keyword>
<evidence type="ECO:0000256" key="2">
    <source>
        <dbReference type="ARBA" id="ARBA00004275"/>
    </source>
</evidence>
<dbReference type="Gene3D" id="1.20.140.10">
    <property type="entry name" value="Butyryl-CoA Dehydrogenase, subunit A, domain 3"/>
    <property type="match status" value="2"/>
</dbReference>
<dbReference type="Pfam" id="PF02770">
    <property type="entry name" value="Acyl-CoA_dh_M"/>
    <property type="match status" value="1"/>
</dbReference>
<dbReference type="SUPFAM" id="SSF47203">
    <property type="entry name" value="Acyl-CoA dehydrogenase C-terminal domain-like"/>
    <property type="match status" value="2"/>
</dbReference>
<dbReference type="PIRSF" id="PIRSF000168">
    <property type="entry name" value="Acyl-CoA_oxidase"/>
    <property type="match status" value="1"/>
</dbReference>
<evidence type="ECO:0000256" key="5">
    <source>
        <dbReference type="ARBA" id="ARBA00022630"/>
    </source>
</evidence>
<dbReference type="InterPro" id="IPR055060">
    <property type="entry name" value="ACOX_C_alpha1"/>
</dbReference>
<evidence type="ECO:0000256" key="12">
    <source>
        <dbReference type="ARBA" id="ARBA00023140"/>
    </source>
</evidence>
<sequence length="688" mass="76286">MISEVLAAMPSRNSHIRPNDNPDITAERVKATFDTEALSSIIYGGPEKLNRRREIAKYVDDHPEMKDPYPTDFMTREMKLENVARKALLWMEHAELATDVGSQEEGFHFGSLITGIDGHPLAIHLIMAIPALLNNADDEQLDEWLPKAISRQFIATYAQTELGHGTNLSQLETTATYDPKTQEWVLNTPTITATKWWPGNLGKSSNYTVVMAQLITNGKNYGAHPFFIQIRDEKSHRPLPGITLGDIGPKFGMNANDNGFMQFDHFRVKRRAMLMKNAKVLPDGTYVPPKHPKLGYSAMIFVRSAVVGLMSLHMAQAATIGIRYSVVRRQGEITPGAGEVKILDYQTQQYRLFPQLARAFAFRLAGVHALTMYNTIMKQVNSGNTDALADLHALASGLKAVATYQTALGIEQCRFACGGHGYSLASGIPQIYTVAVGGCTYEGENMVLLLQLARYLRKRAAEMTSGKGPAEVPTPLAAYLFQSSPKHSSIGTPVYAPNGEFEGVLQTFEHVSRRLTLTAYAKLQKLEGSGISTEIALNQCAVEWRRASHAFTRVALARIMSGILEQATDQGVREVLEDIVRLYVYYEVGEAAAELLEDGFVDASQVEFARQQVYDALAKIRPNAVSLVDSFDLSDRELNSVLGRRDGNVYENLLKWAQASPLNKDDVLPFHHRYLGKMMTDAKKASKL</sequence>
<evidence type="ECO:0000313" key="21">
    <source>
        <dbReference type="WBParaSite" id="Pan_g13174.t1"/>
    </source>
</evidence>
<evidence type="ECO:0000256" key="11">
    <source>
        <dbReference type="ARBA" id="ARBA00023098"/>
    </source>
</evidence>
<evidence type="ECO:0000259" key="18">
    <source>
        <dbReference type="Pfam" id="PF14749"/>
    </source>
</evidence>
<keyword evidence="9" id="KW-0067">ATP-binding</keyword>
<organism evidence="20 21">
    <name type="scientific">Panagrellus redivivus</name>
    <name type="common">Microworm</name>
    <dbReference type="NCBI Taxonomy" id="6233"/>
    <lineage>
        <taxon>Eukaryota</taxon>
        <taxon>Metazoa</taxon>
        <taxon>Ecdysozoa</taxon>
        <taxon>Nematoda</taxon>
        <taxon>Chromadorea</taxon>
        <taxon>Rhabditida</taxon>
        <taxon>Tylenchina</taxon>
        <taxon>Panagrolaimomorpha</taxon>
        <taxon>Panagrolaimoidea</taxon>
        <taxon>Panagrolaimidae</taxon>
        <taxon>Panagrellus</taxon>
    </lineage>
</organism>
<evidence type="ECO:0000256" key="1">
    <source>
        <dbReference type="ARBA" id="ARBA00001974"/>
    </source>
</evidence>